<keyword evidence="1" id="KW-0614">Plasmid</keyword>
<protein>
    <submittedName>
        <fullName evidence="1">Uncharacterized protein</fullName>
    </submittedName>
</protein>
<gene>
    <name evidence="1" type="ORF">Sterm_4146</name>
</gene>
<evidence type="ECO:0000313" key="1">
    <source>
        <dbReference type="EMBL" id="ACZ10978.1"/>
    </source>
</evidence>
<geneLocation type="plasmid" evidence="1 2">
    <name>pSTERM01</name>
</geneLocation>
<dbReference type="Proteomes" id="UP000000845">
    <property type="component" value="Plasmid pSTERM01"/>
</dbReference>
<dbReference type="AlphaFoldDB" id="D1ARZ1"/>
<reference evidence="1 2" key="1">
    <citation type="journal article" date="2010" name="Stand. Genomic Sci.">
        <title>Complete genome sequence of Sebaldella termitidis type strain (NCTC 11300).</title>
        <authorList>
            <person name="Harmon-Smith M."/>
            <person name="Celia L."/>
            <person name="Chertkov O."/>
            <person name="Lapidus A."/>
            <person name="Copeland A."/>
            <person name="Glavina Del Rio T."/>
            <person name="Nolan M."/>
            <person name="Lucas S."/>
            <person name="Tice H."/>
            <person name="Cheng J.F."/>
            <person name="Han C."/>
            <person name="Detter J.C."/>
            <person name="Bruce D."/>
            <person name="Goodwin L."/>
            <person name="Pitluck S."/>
            <person name="Pati A."/>
            <person name="Liolios K."/>
            <person name="Ivanova N."/>
            <person name="Mavromatis K."/>
            <person name="Mikhailova N."/>
            <person name="Chen A."/>
            <person name="Palaniappan K."/>
            <person name="Land M."/>
            <person name="Hauser L."/>
            <person name="Chang Y.J."/>
            <person name="Jeffries C.D."/>
            <person name="Brettin T."/>
            <person name="Goker M."/>
            <person name="Beck B."/>
            <person name="Bristow J."/>
            <person name="Eisen J.A."/>
            <person name="Markowitz V."/>
            <person name="Hugenholtz P."/>
            <person name="Kyrpides N.C."/>
            <person name="Klenk H.P."/>
            <person name="Chen F."/>
        </authorList>
    </citation>
    <scope>NUCLEOTIDE SEQUENCE [LARGE SCALE GENOMIC DNA]</scope>
    <source>
        <strain evidence="2">ATCC 33386 / NCTC 11300</strain>
        <plasmid evidence="2">Plasmid pSTERM01</plasmid>
    </source>
</reference>
<proteinExistence type="predicted"/>
<organism evidence="1 2">
    <name type="scientific">Sebaldella termitidis (strain ATCC 33386 / NCTC 11300)</name>
    <dbReference type="NCBI Taxonomy" id="526218"/>
    <lineage>
        <taxon>Bacteria</taxon>
        <taxon>Fusobacteriati</taxon>
        <taxon>Fusobacteriota</taxon>
        <taxon>Fusobacteriia</taxon>
        <taxon>Fusobacteriales</taxon>
        <taxon>Leptotrichiaceae</taxon>
        <taxon>Sebaldella</taxon>
    </lineage>
</organism>
<evidence type="ECO:0000313" key="2">
    <source>
        <dbReference type="Proteomes" id="UP000000845"/>
    </source>
</evidence>
<sequence>MEIRKDEIMGRVLTEGEKEKQAITIGVSTELMKNLLGNDKINTYDFGRKYMYLKYYDYEQTKEIQGNLSNEELEKFPSMGLDMGVFKNNQNEYISVYDIADIKIKSTEMTKDGLNETIQDLEKGNCEVENSDNRIDSLKVYFKWSERFLQENLIFKGKEAIEFLNKLIEADNIYHEEREINDQDSEEYYLPYYKTKLAIEYSGLKYDIERIDLGDGIYKNLKSFTIEREESFKDLSNEIEKLRGIIQDKVIDDFQKNYKRLFDVMKEYKPEKQNFQTSEEAFRKLEKVLAEKKI</sequence>
<accession>D1ARZ1</accession>
<dbReference type="EMBL" id="CP001740">
    <property type="protein sequence ID" value="ACZ10978.1"/>
    <property type="molecule type" value="Genomic_DNA"/>
</dbReference>
<name>D1ARZ1_SEBTE</name>
<dbReference type="KEGG" id="str:Sterm_4146"/>
<dbReference type="HOGENOM" id="CLU_946260_0_0_0"/>
<dbReference type="RefSeq" id="WP_012863553.1">
    <property type="nucleotide sequence ID" value="NC_013518.1"/>
</dbReference>
<keyword evidence="2" id="KW-1185">Reference proteome</keyword>